<evidence type="ECO:0008006" key="3">
    <source>
        <dbReference type="Google" id="ProtNLM"/>
    </source>
</evidence>
<dbReference type="AlphaFoldDB" id="A0A5C3NWX2"/>
<protein>
    <recommendedName>
        <fullName evidence="3">F-box domain-containing protein</fullName>
    </recommendedName>
</protein>
<accession>A0A5C3NWX2</accession>
<dbReference type="EMBL" id="ML211586">
    <property type="protein sequence ID" value="TFK81572.1"/>
    <property type="molecule type" value="Genomic_DNA"/>
</dbReference>
<evidence type="ECO:0000313" key="2">
    <source>
        <dbReference type="Proteomes" id="UP000308197"/>
    </source>
</evidence>
<proteinExistence type="predicted"/>
<name>A0A5C3NWX2_9APHY</name>
<dbReference type="Proteomes" id="UP000308197">
    <property type="component" value="Unassembled WGS sequence"/>
</dbReference>
<keyword evidence="2" id="KW-1185">Reference proteome</keyword>
<gene>
    <name evidence="1" type="ORF">K466DRAFT_568938</name>
</gene>
<sequence>MMNTSDYVSYTLLTVSTLEFFLLSADASVLQAVFALLTPPEVMLLRRVSHRIRAAVDFYSKRAWNLDSYLTRWFNPPVVHELYDRLDEHGALVSGSAVLRFLDRAPPYPNSDLDIFVPIAGLLDFGRWIQQRGYAYKPRADPPLLHFDVAALTLPSRWMVARKFTPPQYNTLMFPTLYEVFDFERTDVPVVPAGSVRPARVQIIAVEGDAREHVLTFHSMAPHTRLLRSPTNWKGSGLLRMGTHGFWTSGLMKLMKYHSTCAFVGEREYEEEWPYGGTLETFSTFGREVKRSYARGRIYIERVLSTGDGSAAGVP</sequence>
<dbReference type="STRING" id="1314778.A0A5C3NWX2"/>
<reference evidence="1 2" key="1">
    <citation type="journal article" date="2019" name="Nat. Ecol. Evol.">
        <title>Megaphylogeny resolves global patterns of mushroom evolution.</title>
        <authorList>
            <person name="Varga T."/>
            <person name="Krizsan K."/>
            <person name="Foldi C."/>
            <person name="Dima B."/>
            <person name="Sanchez-Garcia M."/>
            <person name="Sanchez-Ramirez S."/>
            <person name="Szollosi G.J."/>
            <person name="Szarkandi J.G."/>
            <person name="Papp V."/>
            <person name="Albert L."/>
            <person name="Andreopoulos W."/>
            <person name="Angelini C."/>
            <person name="Antonin V."/>
            <person name="Barry K.W."/>
            <person name="Bougher N.L."/>
            <person name="Buchanan P."/>
            <person name="Buyck B."/>
            <person name="Bense V."/>
            <person name="Catcheside P."/>
            <person name="Chovatia M."/>
            <person name="Cooper J."/>
            <person name="Damon W."/>
            <person name="Desjardin D."/>
            <person name="Finy P."/>
            <person name="Geml J."/>
            <person name="Haridas S."/>
            <person name="Hughes K."/>
            <person name="Justo A."/>
            <person name="Karasinski D."/>
            <person name="Kautmanova I."/>
            <person name="Kiss B."/>
            <person name="Kocsube S."/>
            <person name="Kotiranta H."/>
            <person name="LaButti K.M."/>
            <person name="Lechner B.E."/>
            <person name="Liimatainen K."/>
            <person name="Lipzen A."/>
            <person name="Lukacs Z."/>
            <person name="Mihaltcheva S."/>
            <person name="Morgado L.N."/>
            <person name="Niskanen T."/>
            <person name="Noordeloos M.E."/>
            <person name="Ohm R.A."/>
            <person name="Ortiz-Santana B."/>
            <person name="Ovrebo C."/>
            <person name="Racz N."/>
            <person name="Riley R."/>
            <person name="Savchenko A."/>
            <person name="Shiryaev A."/>
            <person name="Soop K."/>
            <person name="Spirin V."/>
            <person name="Szebenyi C."/>
            <person name="Tomsovsky M."/>
            <person name="Tulloss R.E."/>
            <person name="Uehling J."/>
            <person name="Grigoriev I.V."/>
            <person name="Vagvolgyi C."/>
            <person name="Papp T."/>
            <person name="Martin F.M."/>
            <person name="Miettinen O."/>
            <person name="Hibbett D.S."/>
            <person name="Nagy L.G."/>
        </authorList>
    </citation>
    <scope>NUCLEOTIDE SEQUENCE [LARGE SCALE GENOMIC DNA]</scope>
    <source>
        <strain evidence="1 2">HHB13444</strain>
    </source>
</reference>
<organism evidence="1 2">
    <name type="scientific">Polyporus arcularius HHB13444</name>
    <dbReference type="NCBI Taxonomy" id="1314778"/>
    <lineage>
        <taxon>Eukaryota</taxon>
        <taxon>Fungi</taxon>
        <taxon>Dikarya</taxon>
        <taxon>Basidiomycota</taxon>
        <taxon>Agaricomycotina</taxon>
        <taxon>Agaricomycetes</taxon>
        <taxon>Polyporales</taxon>
        <taxon>Polyporaceae</taxon>
        <taxon>Polyporus</taxon>
    </lineage>
</organism>
<dbReference type="InParanoid" id="A0A5C3NWX2"/>
<evidence type="ECO:0000313" key="1">
    <source>
        <dbReference type="EMBL" id="TFK81572.1"/>
    </source>
</evidence>